<gene>
    <name evidence="1" type="ORF">SAMN05216587_11180</name>
</gene>
<protein>
    <submittedName>
        <fullName evidence="1">Uncharacterized protein</fullName>
    </submittedName>
</protein>
<dbReference type="Proteomes" id="UP000183843">
    <property type="component" value="Unassembled WGS sequence"/>
</dbReference>
<organism evidence="1 2">
    <name type="scientific">Selenomonas ruminantium</name>
    <dbReference type="NCBI Taxonomy" id="971"/>
    <lineage>
        <taxon>Bacteria</taxon>
        <taxon>Bacillati</taxon>
        <taxon>Bacillota</taxon>
        <taxon>Negativicutes</taxon>
        <taxon>Selenomonadales</taxon>
        <taxon>Selenomonadaceae</taxon>
        <taxon>Selenomonas</taxon>
    </lineage>
</organism>
<dbReference type="EMBL" id="FOJX01000011">
    <property type="protein sequence ID" value="SFB10589.1"/>
    <property type="molecule type" value="Genomic_DNA"/>
</dbReference>
<dbReference type="RefSeq" id="WP_074816787.1">
    <property type="nucleotide sequence ID" value="NZ_FOJX01000011.1"/>
</dbReference>
<evidence type="ECO:0000313" key="1">
    <source>
        <dbReference type="EMBL" id="SFB10589.1"/>
    </source>
</evidence>
<reference evidence="1 2" key="1">
    <citation type="submission" date="2016-10" db="EMBL/GenBank/DDBJ databases">
        <authorList>
            <person name="de Groot N.N."/>
        </authorList>
    </citation>
    <scope>NUCLEOTIDE SEQUENCE [LARGE SCALE GENOMIC DNA]</scope>
    <source>
        <strain evidence="1 2">L14</strain>
    </source>
</reference>
<evidence type="ECO:0000313" key="2">
    <source>
        <dbReference type="Proteomes" id="UP000183843"/>
    </source>
</evidence>
<name>A0A1I0YB73_SELRU</name>
<proteinExistence type="predicted"/>
<sequence length="60" mass="6482">MALEDILYEIEGLSELACGMAALHEGSHTCKAMRILGGRLDNLAKQLEGMVDFGNGKVME</sequence>
<accession>A0A1I0YB73</accession>
<dbReference type="AlphaFoldDB" id="A0A1I0YB73"/>